<dbReference type="RefSeq" id="WP_048432755.1">
    <property type="nucleotide sequence ID" value="NZ_LWHQ01000027.1"/>
</dbReference>
<dbReference type="PANTHER" id="PTHR11748">
    <property type="entry name" value="D-LACTATE DEHYDROGENASE"/>
    <property type="match status" value="1"/>
</dbReference>
<keyword evidence="5" id="KW-0274">FAD</keyword>
<dbReference type="InterPro" id="IPR004113">
    <property type="entry name" value="FAD-bd_oxidored_4_C"/>
</dbReference>
<dbReference type="SUPFAM" id="SSF46548">
    <property type="entry name" value="alpha-helical ferredoxin"/>
    <property type="match status" value="1"/>
</dbReference>
<keyword evidence="7" id="KW-0408">Iron</keyword>
<name>A0A179SCE1_9HYPH</name>
<dbReference type="InterPro" id="IPR016164">
    <property type="entry name" value="FAD-linked_Oxase-like_C"/>
</dbReference>
<keyword evidence="4" id="KW-0479">Metal-binding</keyword>
<dbReference type="AlphaFoldDB" id="A0A179SCE1"/>
<keyword evidence="8" id="KW-0411">Iron-sulfur</keyword>
<comment type="cofactor">
    <cofactor evidence="1">
        <name>FAD</name>
        <dbReference type="ChEBI" id="CHEBI:57692"/>
    </cofactor>
</comment>
<dbReference type="GO" id="GO:0004458">
    <property type="term" value="F:D-lactate dehydrogenase (cytochrome) activity"/>
    <property type="evidence" value="ECO:0007669"/>
    <property type="project" value="TreeGrafter"/>
</dbReference>
<protein>
    <recommendedName>
        <fullName evidence="12">D-2-hydroxyglutarate dehydrogenase</fullName>
        <ecNumber evidence="9">1.1.99.39</ecNumber>
    </recommendedName>
</protein>
<evidence type="ECO:0000256" key="3">
    <source>
        <dbReference type="ARBA" id="ARBA00022630"/>
    </source>
</evidence>
<reference evidence="14 15" key="1">
    <citation type="submission" date="2016-04" db="EMBL/GenBank/DDBJ databases">
        <authorList>
            <person name="Evans L.H."/>
            <person name="Alamgir A."/>
            <person name="Owens N."/>
            <person name="Weber N.D."/>
            <person name="Virtaneva K."/>
            <person name="Barbian K."/>
            <person name="Babar A."/>
            <person name="Rosenke K."/>
        </authorList>
    </citation>
    <scope>NUCLEOTIDE SEQUENCE [LARGE SCALE GENOMIC DNA]</scope>
    <source>
        <strain evidence="14 15">PMB02</strain>
    </source>
</reference>
<dbReference type="InterPro" id="IPR016166">
    <property type="entry name" value="FAD-bd_PCMH"/>
</dbReference>
<evidence type="ECO:0000256" key="2">
    <source>
        <dbReference type="ARBA" id="ARBA00022485"/>
    </source>
</evidence>
<comment type="catalytic activity">
    <reaction evidence="10">
        <text>(R)-2-hydroxyglutarate + A = 2-oxoglutarate + AH2</text>
        <dbReference type="Rhea" id="RHEA:38295"/>
        <dbReference type="ChEBI" id="CHEBI:13193"/>
        <dbReference type="ChEBI" id="CHEBI:15801"/>
        <dbReference type="ChEBI" id="CHEBI:16810"/>
        <dbReference type="ChEBI" id="CHEBI:17499"/>
        <dbReference type="EC" id="1.1.99.39"/>
    </reaction>
    <physiologicalReaction direction="left-to-right" evidence="10">
        <dbReference type="Rhea" id="RHEA:38296"/>
    </physiologicalReaction>
</comment>
<feature type="domain" description="FAD-binding PCMH-type" evidence="13">
    <location>
        <begin position="48"/>
        <end position="280"/>
    </location>
</feature>
<evidence type="ECO:0000256" key="5">
    <source>
        <dbReference type="ARBA" id="ARBA00022827"/>
    </source>
</evidence>
<dbReference type="InterPro" id="IPR016169">
    <property type="entry name" value="FAD-bd_PCMH_sub2"/>
</dbReference>
<dbReference type="OrthoDB" id="9811557at2"/>
<evidence type="ECO:0000256" key="8">
    <source>
        <dbReference type="ARBA" id="ARBA00023014"/>
    </source>
</evidence>
<sequence>MIPRLASLPETAPLHAAFCAELRARGFAGDLSLSPADRTVLATDNSIYQLTPKAVAFPRDRDDLVRIARLLAEDRFAEMRIAPRGGGTGTNGQSLTDGLVVDLSRHMNRILAIDPVARTVRVEAGVVKDQLNAALKVHGLFFAPELSTSNRATIGGMISTDACGQGSCLYGKTRDHVRALTTILSDGTVWESEPLDAAGLAAVQARGDRAGAIHREIDRIQRENAPLIAERFPPLNRCLTGYDLAHIRRADGRFDLNAVLCGSEGTLGFLAEATLKVLPLPSHAALVVLRYGSFDAALRDARALSRLTPTSIETVDSTVLALAQGDPVWDGVAAFFPEDAGERARGVNLVEFVGDGEEAVAGQLARLTALLDAAGHAAGRRGYTIARAEAEIGRIWTMRKKAVGLLGNRTGEARPIAFVEDTAVPPENLADFIAAFRAVLDRHGLEYGMFGHVDAGVLHVRPAIDMKAPGAENLVRAVTEEVVALTQAYGGLLWGEHGKGVRSEFSPLVFGPLYPALQAVKAAFDPRNQFNPGKIAAPDGGALLTIDGVPTKGSHDRAIPAEVRAAYDEALHCNGNGACFTYDPDEAMCPSWKGTRERRHSPKGRAQLMREWLRRLAVQGVDPLAEARASRTRSGWLTFPARLAASLRRRDDDFSHEVHEAMAGCLACKSCTGQCPIKVDVPTFRAKFLELYHGRYLRPLRHHAVAALEPLAPWLAKAPRLVNAATRLGAGRAVGLVHAPKLSGIDLGREIARRGVVLADAEALARLSPAERLASVVVVQDAFTSHYDTPVLLALLDLLIGLGVRPWLAPFRPNGKPLHVHGFLREFARVAAANAADLDRIAATGVALVGLDPSMTLTYRSEYRQALAGRDLPQIHLVQEWLAGRLDARATDPDGEPYWLLAHCTERATAQAAVAAWATVFRAFGLPLAVLPAGCCGMAGTYGHEAENRAASERIYGLSWAKPVADKGRTGRLLADGYSCRSQAKIVDGVRLPHPVEILRDHLATKIPAPRLTAAVH</sequence>
<evidence type="ECO:0000256" key="10">
    <source>
        <dbReference type="ARBA" id="ARBA00051291"/>
    </source>
</evidence>
<dbReference type="Gene3D" id="3.30.465.10">
    <property type="match status" value="1"/>
</dbReference>
<comment type="caution">
    <text evidence="14">The sequence shown here is derived from an EMBL/GenBank/DDBJ whole genome shotgun (WGS) entry which is preliminary data.</text>
</comment>
<dbReference type="InterPro" id="IPR006094">
    <property type="entry name" value="Oxid_FAD_bind_N"/>
</dbReference>
<dbReference type="EMBL" id="LWHQ01000027">
    <property type="protein sequence ID" value="OAS24070.1"/>
    <property type="molecule type" value="Genomic_DNA"/>
</dbReference>
<evidence type="ECO:0000313" key="15">
    <source>
        <dbReference type="Proteomes" id="UP000078316"/>
    </source>
</evidence>
<dbReference type="Pfam" id="PF01565">
    <property type="entry name" value="FAD_binding_4"/>
    <property type="match status" value="1"/>
</dbReference>
<comment type="similarity">
    <text evidence="11">In the N-terminal section; belongs to the FAD-binding oxidoreductase/transferase type 4 family.</text>
</comment>
<keyword evidence="3" id="KW-0285">Flavoprotein</keyword>
<dbReference type="InterPro" id="IPR036318">
    <property type="entry name" value="FAD-bd_PCMH-like_sf"/>
</dbReference>
<dbReference type="FunFam" id="3.30.70.2740:FF:000003">
    <property type="entry name" value="Oxidoreductase, FAD-binding, putative"/>
    <property type="match status" value="1"/>
</dbReference>
<evidence type="ECO:0000259" key="13">
    <source>
        <dbReference type="PROSITE" id="PS51387"/>
    </source>
</evidence>
<dbReference type="Gene3D" id="3.30.70.2740">
    <property type="match status" value="1"/>
</dbReference>
<dbReference type="STRING" id="427683.A5481_14985"/>
<dbReference type="PROSITE" id="PS51387">
    <property type="entry name" value="FAD_PCMH"/>
    <property type="match status" value="1"/>
</dbReference>
<dbReference type="EC" id="1.1.99.39" evidence="9"/>
<evidence type="ECO:0000256" key="11">
    <source>
        <dbReference type="ARBA" id="ARBA00060924"/>
    </source>
</evidence>
<dbReference type="InterPro" id="IPR017900">
    <property type="entry name" value="4Fe4S_Fe_S_CS"/>
</dbReference>
<dbReference type="GO" id="GO:0051539">
    <property type="term" value="F:4 iron, 4 sulfur cluster binding"/>
    <property type="evidence" value="ECO:0007669"/>
    <property type="project" value="UniProtKB-KW"/>
</dbReference>
<dbReference type="GO" id="GO:0071949">
    <property type="term" value="F:FAD binding"/>
    <property type="evidence" value="ECO:0007669"/>
    <property type="project" value="InterPro"/>
</dbReference>
<keyword evidence="6" id="KW-0560">Oxidoreductase</keyword>
<dbReference type="PROSITE" id="PS00198">
    <property type="entry name" value="4FE4S_FER_1"/>
    <property type="match status" value="1"/>
</dbReference>
<evidence type="ECO:0000256" key="7">
    <source>
        <dbReference type="ARBA" id="ARBA00023004"/>
    </source>
</evidence>
<evidence type="ECO:0000256" key="4">
    <source>
        <dbReference type="ARBA" id="ARBA00022723"/>
    </source>
</evidence>
<dbReference type="PANTHER" id="PTHR11748:SF119">
    <property type="entry name" value="D-2-HYDROXYGLUTARATE DEHYDROGENASE"/>
    <property type="match status" value="1"/>
</dbReference>
<keyword evidence="2" id="KW-0004">4Fe-4S</keyword>
<dbReference type="Proteomes" id="UP000078316">
    <property type="component" value="Unassembled WGS sequence"/>
</dbReference>
<dbReference type="GO" id="GO:0051990">
    <property type="term" value="F:(R)-2-hydroxyglutarate dehydrogenase activity"/>
    <property type="evidence" value="ECO:0007669"/>
    <property type="project" value="UniProtKB-EC"/>
</dbReference>
<dbReference type="SUPFAM" id="SSF55103">
    <property type="entry name" value="FAD-linked oxidases, C-terminal domain"/>
    <property type="match status" value="1"/>
</dbReference>
<evidence type="ECO:0000256" key="9">
    <source>
        <dbReference type="ARBA" id="ARBA00039003"/>
    </source>
</evidence>
<evidence type="ECO:0000256" key="1">
    <source>
        <dbReference type="ARBA" id="ARBA00001974"/>
    </source>
</evidence>
<evidence type="ECO:0000313" key="14">
    <source>
        <dbReference type="EMBL" id="OAS24070.1"/>
    </source>
</evidence>
<proteinExistence type="inferred from homology"/>
<dbReference type="GO" id="GO:1903457">
    <property type="term" value="P:lactate catabolic process"/>
    <property type="evidence" value="ECO:0007669"/>
    <property type="project" value="TreeGrafter"/>
</dbReference>
<dbReference type="SUPFAM" id="SSF56176">
    <property type="entry name" value="FAD-binding/transporter-associated domain-like"/>
    <property type="match status" value="1"/>
</dbReference>
<organism evidence="14 15">
    <name type="scientific">Methylobacterium platani</name>
    <dbReference type="NCBI Taxonomy" id="427683"/>
    <lineage>
        <taxon>Bacteria</taxon>
        <taxon>Pseudomonadati</taxon>
        <taxon>Pseudomonadota</taxon>
        <taxon>Alphaproteobacteria</taxon>
        <taxon>Hyphomicrobiales</taxon>
        <taxon>Methylobacteriaceae</taxon>
        <taxon>Methylobacterium</taxon>
    </lineage>
</organism>
<evidence type="ECO:0000256" key="12">
    <source>
        <dbReference type="ARBA" id="ARBA00067680"/>
    </source>
</evidence>
<dbReference type="GO" id="GO:0008720">
    <property type="term" value="F:D-lactate dehydrogenase (NAD+) activity"/>
    <property type="evidence" value="ECO:0007669"/>
    <property type="project" value="TreeGrafter"/>
</dbReference>
<gene>
    <name evidence="14" type="ORF">A5481_14985</name>
</gene>
<evidence type="ECO:0000256" key="6">
    <source>
        <dbReference type="ARBA" id="ARBA00023002"/>
    </source>
</evidence>
<dbReference type="GO" id="GO:0046872">
    <property type="term" value="F:metal ion binding"/>
    <property type="evidence" value="ECO:0007669"/>
    <property type="project" value="UniProtKB-KW"/>
</dbReference>
<accession>A0A179SCE1</accession>
<dbReference type="Pfam" id="PF02913">
    <property type="entry name" value="FAD-oxidase_C"/>
    <property type="match status" value="1"/>
</dbReference>